<gene>
    <name evidence="2" type="ORF">GA0070216_10146</name>
</gene>
<proteinExistence type="predicted"/>
<feature type="region of interest" description="Disordered" evidence="1">
    <location>
        <begin position="1"/>
        <end position="38"/>
    </location>
</feature>
<dbReference type="EMBL" id="FMCU01000001">
    <property type="protein sequence ID" value="SCE63911.1"/>
    <property type="molecule type" value="Genomic_DNA"/>
</dbReference>
<evidence type="ECO:0000256" key="1">
    <source>
        <dbReference type="SAM" id="MobiDB-lite"/>
    </source>
</evidence>
<dbReference type="AlphaFoldDB" id="A0A1C4TWU6"/>
<evidence type="ECO:0000313" key="2">
    <source>
        <dbReference type="EMBL" id="SCE63911.1"/>
    </source>
</evidence>
<sequence length="86" mass="9628">MTRSLGARAPPAPAGNRLNSEPEHCEPTNENYNTNGQKHNPETLCVILPDVPPTFDPPAATALLRLLLDVRDRRRTLKNIRQMESE</sequence>
<evidence type="ECO:0000313" key="3">
    <source>
        <dbReference type="Proteomes" id="UP000198797"/>
    </source>
</evidence>
<feature type="compositionally biased region" description="Low complexity" evidence="1">
    <location>
        <begin position="1"/>
        <end position="19"/>
    </location>
</feature>
<keyword evidence="3" id="KW-1185">Reference proteome</keyword>
<reference evidence="3" key="1">
    <citation type="submission" date="2016-06" db="EMBL/GenBank/DDBJ databases">
        <authorList>
            <person name="Varghese N."/>
            <person name="Submissions Spin"/>
        </authorList>
    </citation>
    <scope>NUCLEOTIDE SEQUENCE [LARGE SCALE GENOMIC DNA]</scope>
    <source>
        <strain evidence="3">DSM 44100</strain>
    </source>
</reference>
<accession>A0A1C4TWU6</accession>
<name>A0A1C4TWU6_9ACTN</name>
<feature type="compositionally biased region" description="Polar residues" evidence="1">
    <location>
        <begin position="28"/>
        <end position="38"/>
    </location>
</feature>
<protein>
    <submittedName>
        <fullName evidence="2">Uncharacterized protein</fullName>
    </submittedName>
</protein>
<dbReference type="Proteomes" id="UP000198797">
    <property type="component" value="Unassembled WGS sequence"/>
</dbReference>
<organism evidence="2 3">
    <name type="scientific">Micromonospora matsumotoense</name>
    <dbReference type="NCBI Taxonomy" id="121616"/>
    <lineage>
        <taxon>Bacteria</taxon>
        <taxon>Bacillati</taxon>
        <taxon>Actinomycetota</taxon>
        <taxon>Actinomycetes</taxon>
        <taxon>Micromonosporales</taxon>
        <taxon>Micromonosporaceae</taxon>
        <taxon>Micromonospora</taxon>
    </lineage>
</organism>